<dbReference type="InterPro" id="IPR006675">
    <property type="entry name" value="HDIG_dom"/>
</dbReference>
<dbReference type="CDD" id="cd00077">
    <property type="entry name" value="HDc"/>
    <property type="match status" value="1"/>
</dbReference>
<dbReference type="SUPFAM" id="SSF109604">
    <property type="entry name" value="HD-domain/PDEase-like"/>
    <property type="match status" value="1"/>
</dbReference>
<name>A0A532V9L7_UNCT6</name>
<reference evidence="2 3" key="1">
    <citation type="submission" date="2017-06" db="EMBL/GenBank/DDBJ databases">
        <title>Novel microbial phyla capable of carbon fixation and sulfur reduction in deep-sea sediments.</title>
        <authorList>
            <person name="Huang J."/>
            <person name="Baker B."/>
            <person name="Wang Y."/>
        </authorList>
    </citation>
    <scope>NUCLEOTIDE SEQUENCE [LARGE SCALE GENOMIC DNA]</scope>
    <source>
        <strain evidence="2">B3_TA06</strain>
    </source>
</reference>
<dbReference type="NCBIfam" id="TIGR00277">
    <property type="entry name" value="HDIG"/>
    <property type="match status" value="1"/>
</dbReference>
<dbReference type="InterPro" id="IPR003607">
    <property type="entry name" value="HD/PDEase_dom"/>
</dbReference>
<dbReference type="Gene3D" id="1.10.3210.10">
    <property type="entry name" value="Hypothetical protein af1432"/>
    <property type="match status" value="1"/>
</dbReference>
<dbReference type="Proteomes" id="UP000317778">
    <property type="component" value="Unassembled WGS sequence"/>
</dbReference>
<dbReference type="Pfam" id="PF01966">
    <property type="entry name" value="HD"/>
    <property type="match status" value="1"/>
</dbReference>
<evidence type="ECO:0000313" key="2">
    <source>
        <dbReference type="EMBL" id="TKJ43904.1"/>
    </source>
</evidence>
<dbReference type="SMART" id="SM00471">
    <property type="entry name" value="HDc"/>
    <property type="match status" value="1"/>
</dbReference>
<organism evidence="2 3">
    <name type="scientific">candidate division TA06 bacterium B3_TA06</name>
    <dbReference type="NCBI Taxonomy" id="2012487"/>
    <lineage>
        <taxon>Bacteria</taxon>
        <taxon>Bacteria division TA06</taxon>
    </lineage>
</organism>
<accession>A0A532V9L7</accession>
<feature type="domain" description="HD" evidence="1">
    <location>
        <begin position="22"/>
        <end position="118"/>
    </location>
</feature>
<dbReference type="AlphaFoldDB" id="A0A532V9L7"/>
<dbReference type="PANTHER" id="PTHR38659">
    <property type="entry name" value="METAL-DEPENDENT PHOSPHOHYDROLASE"/>
    <property type="match status" value="1"/>
</dbReference>
<evidence type="ECO:0000259" key="1">
    <source>
        <dbReference type="PROSITE" id="PS51831"/>
    </source>
</evidence>
<dbReference type="EMBL" id="NJBO01000002">
    <property type="protein sequence ID" value="TKJ43904.1"/>
    <property type="molecule type" value="Genomic_DNA"/>
</dbReference>
<protein>
    <recommendedName>
        <fullName evidence="1">HD domain-containing protein</fullName>
    </recommendedName>
</protein>
<comment type="caution">
    <text evidence="2">The sequence shown here is derived from an EMBL/GenBank/DDBJ whole genome shotgun (WGS) entry which is preliminary data.</text>
</comment>
<dbReference type="PANTHER" id="PTHR38659:SF2">
    <property type="entry name" value="HDIG DOMAIN PROTEIN"/>
    <property type="match status" value="1"/>
</dbReference>
<proteinExistence type="predicted"/>
<evidence type="ECO:0000313" key="3">
    <source>
        <dbReference type="Proteomes" id="UP000317778"/>
    </source>
</evidence>
<sequence length="173" mass="19333">MSVITRDDARRILWEAGLDEKMINHAEGVAHRAEVVCNILQAANYKIDTEKVILAALLHDLGHSRPHGLDHAAVSAEILAERGLKEVAEIVQVHALPQTGKLTLEAKILIYADTTTGPDGEAIDPMNKLEFLRRLGEEWKNEDERLLAKEAYEVKRRVVSEIDLLIKQAMAKT</sequence>
<dbReference type="PROSITE" id="PS51831">
    <property type="entry name" value="HD"/>
    <property type="match status" value="1"/>
</dbReference>
<gene>
    <name evidence="2" type="ORF">CEE36_01960</name>
</gene>
<dbReference type="InterPro" id="IPR006674">
    <property type="entry name" value="HD_domain"/>
</dbReference>